<keyword evidence="2" id="KW-1185">Reference proteome</keyword>
<gene>
    <name evidence="1" type="ORF">V3390_00085</name>
</gene>
<dbReference type="EMBL" id="JAZHBO010000001">
    <property type="protein sequence ID" value="MEF2154645.1"/>
    <property type="molecule type" value="Genomic_DNA"/>
</dbReference>
<evidence type="ECO:0000313" key="2">
    <source>
        <dbReference type="Proteomes" id="UP001356170"/>
    </source>
</evidence>
<dbReference type="RefSeq" id="WP_331702822.1">
    <property type="nucleotide sequence ID" value="NZ_JAZHBO010000001.1"/>
</dbReference>
<reference evidence="1 2" key="1">
    <citation type="submission" date="2024-01" db="EMBL/GenBank/DDBJ databases">
        <title>Novel species of the genus Luteimonas isolated from rivers.</title>
        <authorList>
            <person name="Lu H."/>
        </authorList>
    </citation>
    <scope>NUCLEOTIDE SEQUENCE [LARGE SCALE GENOMIC DNA]</scope>
    <source>
        <strain evidence="1 2">FXH3W</strain>
    </source>
</reference>
<proteinExistence type="predicted"/>
<dbReference type="Gene3D" id="2.60.120.920">
    <property type="match status" value="1"/>
</dbReference>
<name>A0ABU7UVM5_9GAMM</name>
<sequence length="657" mass="68619">MPVYGKFAAAPIGAGLVARDGGVTLATNADGIGLNRVARSDVSVTTGVRGAGFAFWGDASLVAAVGIIQTGGSLTAVLGSAADSIGWRVDAGVVTQGNSTLRSGLPLVVKGDTVGIRINISAGTIELYRNGALIATLSVILTGFSWHFACSLSAPLSGQLFAAVNSGQWPASNAAELAGWQANPIVPAAVYLADREFITAATDTPPHLRYEGILDSDDITLAQGVTFWPWSNEQASHAAGGAICRVFDPRGQLDALVTADSGSMPVAIVIAAPGSTRAAATVAARFRLDSVEVESETVKVLHLTDADEALDTPVARGVFAPNVPAQAWKVQPAIIGAVANVPGLSCTADGSTQFVADSRVTVTSVRDRGDLMENGTWVADASGQQLMFVSPPQNPVTCDASSLGAGPQAATLAQALTDLMQRANSAAWSLADAQSIDAATGYGVGYYSADATSVGKAIDTVLSSFTAARYRGADGVLRLVRLIDPETVADASLVFDVDDFEGDLLRDPDTAPGLTRTLNFRPNAKVLAESDLVTDYVDVPQSLRDRLTATHQGRVYSPVTVSRMYDRIAAADAFNSVFWAESHARAELDRVLALYAVNRYFYRGTFAWTSAVPPQPGQVGRVRFVDSQGAAQARKILVRSCVFDPVKGTVDIVGWGA</sequence>
<protein>
    <recommendedName>
        <fullName evidence="3">Tail protein</fullName>
    </recommendedName>
</protein>
<comment type="caution">
    <text evidence="1">The sequence shown here is derived from an EMBL/GenBank/DDBJ whole genome shotgun (WGS) entry which is preliminary data.</text>
</comment>
<dbReference type="InterPro" id="IPR043136">
    <property type="entry name" value="B30.2/SPRY_sf"/>
</dbReference>
<evidence type="ECO:0008006" key="3">
    <source>
        <dbReference type="Google" id="ProtNLM"/>
    </source>
</evidence>
<organism evidence="1 2">
    <name type="scientific">Aquilutibacter rugosus</name>
    <dbReference type="NCBI Taxonomy" id="3115820"/>
    <lineage>
        <taxon>Bacteria</taxon>
        <taxon>Pseudomonadati</taxon>
        <taxon>Pseudomonadota</taxon>
        <taxon>Gammaproteobacteria</taxon>
        <taxon>Lysobacterales</taxon>
        <taxon>Lysobacteraceae</taxon>
        <taxon>Aquilutibacter</taxon>
    </lineage>
</organism>
<accession>A0ABU7UVM5</accession>
<evidence type="ECO:0000313" key="1">
    <source>
        <dbReference type="EMBL" id="MEF2154645.1"/>
    </source>
</evidence>
<dbReference type="Proteomes" id="UP001356170">
    <property type="component" value="Unassembled WGS sequence"/>
</dbReference>